<comment type="caution">
    <text evidence="14">Lacks conserved residue(s) required for the propagation of feature annotation.</text>
</comment>
<dbReference type="PANTHER" id="PTHR46187">
    <property type="entry name" value="ALKALINE CERAMIDASE 3"/>
    <property type="match status" value="1"/>
</dbReference>
<feature type="transmembrane region" description="Helical" evidence="14">
    <location>
        <begin position="71"/>
        <end position="95"/>
    </location>
</feature>
<feature type="binding site" evidence="13">
    <location>
        <position position="70"/>
    </location>
    <ligand>
        <name>Zn(2+)</name>
        <dbReference type="ChEBI" id="CHEBI:29105"/>
        <note>catalytic</note>
    </ligand>
</feature>
<protein>
    <recommendedName>
        <fullName evidence="14">Alkaline ceramidase</fullName>
        <ecNumber evidence="14">3.5.1.-</ecNumber>
    </recommendedName>
</protein>
<keyword evidence="5 14" id="KW-0812">Transmembrane</keyword>
<keyword evidence="9 14" id="KW-0472">Membrane</keyword>
<reference evidence="16" key="1">
    <citation type="submission" date="2025-08" db="UniProtKB">
        <authorList>
            <consortium name="RefSeq"/>
        </authorList>
    </citation>
    <scope>IDENTIFICATION</scope>
    <source>
        <tissue evidence="16">Liver</tissue>
    </source>
</reference>
<dbReference type="GO" id="GO:0046512">
    <property type="term" value="P:sphingosine biosynthetic process"/>
    <property type="evidence" value="ECO:0007669"/>
    <property type="project" value="UniProtKB-ARBA"/>
</dbReference>
<organism evidence="15 16">
    <name type="scientific">Python bivittatus</name>
    <name type="common">Burmese python</name>
    <name type="synonym">Python molurus bivittatus</name>
    <dbReference type="NCBI Taxonomy" id="176946"/>
    <lineage>
        <taxon>Eukaryota</taxon>
        <taxon>Metazoa</taxon>
        <taxon>Chordata</taxon>
        <taxon>Craniata</taxon>
        <taxon>Vertebrata</taxon>
        <taxon>Euteleostomi</taxon>
        <taxon>Lepidosauria</taxon>
        <taxon>Squamata</taxon>
        <taxon>Bifurcata</taxon>
        <taxon>Unidentata</taxon>
        <taxon>Episquamata</taxon>
        <taxon>Toxicofera</taxon>
        <taxon>Serpentes</taxon>
        <taxon>Henophidia</taxon>
        <taxon>Pythonidae</taxon>
        <taxon>Python</taxon>
    </lineage>
</organism>
<gene>
    <name evidence="16" type="primary">LOC103062486</name>
</gene>
<evidence type="ECO:0000256" key="8">
    <source>
        <dbReference type="ARBA" id="ARBA00022989"/>
    </source>
</evidence>
<evidence type="ECO:0000256" key="10">
    <source>
        <dbReference type="ARBA" id="ARBA00047401"/>
    </source>
</evidence>
<evidence type="ECO:0000256" key="5">
    <source>
        <dbReference type="ARBA" id="ARBA00022692"/>
    </source>
</evidence>
<comment type="similarity">
    <text evidence="4 14">Belongs to the alkaline ceramidase family.</text>
</comment>
<comment type="catalytic activity">
    <reaction evidence="11">
        <text>an N-acylsphing-4-enine + H2O = sphing-4-enine + a fatty acid</text>
        <dbReference type="Rhea" id="RHEA:20856"/>
        <dbReference type="ChEBI" id="CHEBI:15377"/>
        <dbReference type="ChEBI" id="CHEBI:28868"/>
        <dbReference type="ChEBI" id="CHEBI:52639"/>
        <dbReference type="ChEBI" id="CHEBI:57756"/>
        <dbReference type="EC" id="3.5.1.23"/>
    </reaction>
    <physiologicalReaction direction="left-to-right" evidence="11">
        <dbReference type="Rhea" id="RHEA:20857"/>
    </physiologicalReaction>
</comment>
<keyword evidence="14" id="KW-0443">Lipid metabolism</keyword>
<comment type="catalytic activity">
    <reaction evidence="10">
        <text>N-(9Z-octadecenoyl)-sphing-4-enine + H2O = sphing-4-enine + (9Z)-octadecenoate</text>
        <dbReference type="Rhea" id="RHEA:41299"/>
        <dbReference type="ChEBI" id="CHEBI:15377"/>
        <dbReference type="ChEBI" id="CHEBI:30823"/>
        <dbReference type="ChEBI" id="CHEBI:57756"/>
        <dbReference type="ChEBI" id="CHEBI:77996"/>
    </reaction>
    <physiologicalReaction direction="left-to-right" evidence="10">
        <dbReference type="Rhea" id="RHEA:41300"/>
    </physiologicalReaction>
</comment>
<keyword evidence="15" id="KW-1185">Reference proteome</keyword>
<dbReference type="Proteomes" id="UP000695026">
    <property type="component" value="Unplaced"/>
</dbReference>
<keyword evidence="7" id="KW-0746">Sphingolipid metabolism</keyword>
<evidence type="ECO:0000256" key="4">
    <source>
        <dbReference type="ARBA" id="ARBA00009780"/>
    </source>
</evidence>
<dbReference type="GO" id="GO:0006672">
    <property type="term" value="P:ceramide metabolic process"/>
    <property type="evidence" value="ECO:0007669"/>
    <property type="project" value="InterPro"/>
</dbReference>
<feature type="binding site" evidence="13">
    <location>
        <position position="74"/>
    </location>
    <ligand>
        <name>Zn(2+)</name>
        <dbReference type="ChEBI" id="CHEBI:29105"/>
        <note>catalytic</note>
    </ligand>
</feature>
<feature type="transmembrane region" description="Helical" evidence="14">
    <location>
        <begin position="31"/>
        <end position="48"/>
    </location>
</feature>
<evidence type="ECO:0000256" key="6">
    <source>
        <dbReference type="ARBA" id="ARBA00022801"/>
    </source>
</evidence>
<comment type="subcellular location">
    <subcellularLocation>
        <location evidence="1">Membrane</location>
        <topology evidence="1">Multi-pass membrane protein</topology>
    </subcellularLocation>
</comment>
<evidence type="ECO:0000256" key="3">
    <source>
        <dbReference type="ARBA" id="ARBA00004991"/>
    </source>
</evidence>
<evidence type="ECO:0000256" key="11">
    <source>
        <dbReference type="ARBA" id="ARBA00048323"/>
    </source>
</evidence>
<dbReference type="RefSeq" id="XP_025028102.1">
    <property type="nucleotide sequence ID" value="XM_025172334.1"/>
</dbReference>
<evidence type="ECO:0000256" key="7">
    <source>
        <dbReference type="ARBA" id="ARBA00022919"/>
    </source>
</evidence>
<evidence type="ECO:0000256" key="1">
    <source>
        <dbReference type="ARBA" id="ARBA00004141"/>
    </source>
</evidence>
<dbReference type="AlphaFoldDB" id="A0A9F5N2C3"/>
<proteinExistence type="inferred from homology"/>
<keyword evidence="13" id="KW-0862">Zinc</keyword>
<comment type="function">
    <text evidence="14">Hydrolyzes the sphingolipid ceramide into sphingosine and free fatty acid.</text>
</comment>
<evidence type="ECO:0000256" key="9">
    <source>
        <dbReference type="ARBA" id="ARBA00023136"/>
    </source>
</evidence>
<comment type="pathway">
    <text evidence="2">Lipid metabolism; sphingolipid metabolism.</text>
</comment>
<comment type="catalytic activity">
    <reaction evidence="12">
        <text>an N-acylsphinganine + H2O = sphinganine + a fatty acid</text>
        <dbReference type="Rhea" id="RHEA:33551"/>
        <dbReference type="ChEBI" id="CHEBI:15377"/>
        <dbReference type="ChEBI" id="CHEBI:28868"/>
        <dbReference type="ChEBI" id="CHEBI:31488"/>
        <dbReference type="ChEBI" id="CHEBI:57817"/>
    </reaction>
    <physiologicalReaction direction="left-to-right" evidence="12">
        <dbReference type="Rhea" id="RHEA:33552"/>
    </physiologicalReaction>
</comment>
<sequence length="118" mass="13824">MYGTLVAVLVLRSVYIVLWVYPWLKGLGYTSLTVFLLGFFLWNVDNIFCDKLRGLRERLPPLVGVVTQFHAWWHIFTGLGSYLHILFSLYSRTLYLKYRPKVKKKTKDTAYIKSAESI</sequence>
<evidence type="ECO:0000313" key="16">
    <source>
        <dbReference type="RefSeq" id="XP_025028102.1"/>
    </source>
</evidence>
<dbReference type="EC" id="3.5.1.-" evidence="14"/>
<dbReference type="PANTHER" id="PTHR46187:SF3">
    <property type="entry name" value="ALKALINE CERAMIDASE 3"/>
    <property type="match status" value="1"/>
</dbReference>
<keyword evidence="6 14" id="KW-0378">Hydrolase</keyword>
<evidence type="ECO:0000256" key="13">
    <source>
        <dbReference type="PIRSR" id="PIRSR608901-2"/>
    </source>
</evidence>
<keyword evidence="13" id="KW-0479">Metal-binding</keyword>
<evidence type="ECO:0000256" key="12">
    <source>
        <dbReference type="ARBA" id="ARBA00049511"/>
    </source>
</evidence>
<dbReference type="Pfam" id="PF05875">
    <property type="entry name" value="Ceramidase"/>
    <property type="match status" value="1"/>
</dbReference>
<name>A0A9F5N2C3_PYTBI</name>
<keyword evidence="8 14" id="KW-1133">Transmembrane helix</keyword>
<comment type="cofactor">
    <cofactor evidence="13">
        <name>Zn(2+)</name>
        <dbReference type="ChEBI" id="CHEBI:29105"/>
    </cofactor>
</comment>
<dbReference type="GO" id="GO:0046872">
    <property type="term" value="F:metal ion binding"/>
    <property type="evidence" value="ECO:0007669"/>
    <property type="project" value="UniProtKB-KW"/>
</dbReference>
<dbReference type="InterPro" id="IPR008901">
    <property type="entry name" value="ACER"/>
</dbReference>
<comment type="pathway">
    <text evidence="3">Sphingolipid metabolism.</text>
</comment>
<evidence type="ECO:0000256" key="2">
    <source>
        <dbReference type="ARBA" id="ARBA00004760"/>
    </source>
</evidence>
<evidence type="ECO:0000256" key="14">
    <source>
        <dbReference type="RuleBase" id="RU364079"/>
    </source>
</evidence>
<dbReference type="GO" id="GO:0005789">
    <property type="term" value="C:endoplasmic reticulum membrane"/>
    <property type="evidence" value="ECO:0007669"/>
    <property type="project" value="TreeGrafter"/>
</dbReference>
<dbReference type="GO" id="GO:0017040">
    <property type="term" value="F:N-acylsphingosine amidohydrolase activity"/>
    <property type="evidence" value="ECO:0007669"/>
    <property type="project" value="UniProtKB-EC"/>
</dbReference>
<evidence type="ECO:0000313" key="15">
    <source>
        <dbReference type="Proteomes" id="UP000695026"/>
    </source>
</evidence>
<dbReference type="GO" id="GO:0071602">
    <property type="term" value="P:phytosphingosine biosynthetic process"/>
    <property type="evidence" value="ECO:0007669"/>
    <property type="project" value="TreeGrafter"/>
</dbReference>
<accession>A0A9F5N2C3</accession>
<dbReference type="GeneID" id="103062486"/>